<dbReference type="PANTHER" id="PTHR46230:SF7">
    <property type="entry name" value="BOLA-LIKE PROTEIN 1"/>
    <property type="match status" value="1"/>
</dbReference>
<reference evidence="2" key="1">
    <citation type="journal article" date="2018" name="Genome Announc.">
        <title>Draft Genome Sequence of "Candidatus Phycosocius bacilliformis," an Alphaproteobacterial Ectosymbiont of the Hydrocarbon-Producing Green Alga Botryococcus braunii.</title>
        <authorList>
            <person name="Tanabe Y."/>
            <person name="Yamaguchi H."/>
            <person name="Watanabe M.M."/>
        </authorList>
    </citation>
    <scope>NUCLEOTIDE SEQUENCE [LARGE SCALE GENOMIC DNA]</scope>
    <source>
        <strain evidence="2">BOTRYCO-2</strain>
    </source>
</reference>
<dbReference type="Pfam" id="PF01722">
    <property type="entry name" value="BolA"/>
    <property type="match status" value="1"/>
</dbReference>
<keyword evidence="3" id="KW-1185">Reference proteome</keyword>
<dbReference type="PANTHER" id="PTHR46230">
    <property type="match status" value="1"/>
</dbReference>
<dbReference type="OrthoDB" id="9811118at2"/>
<name>A0A2P2E9I5_9PROT</name>
<sequence length="103" mass="10544">MGPVQIQMREKLVAAFAPLSLDIQDDSARHAGHAGAAQHAAKQGGAATGVGETHFSITIISTAFAGLSRVARQRAVYEVLKDELAGPVHALALKADAPSSSGT</sequence>
<dbReference type="InterPro" id="IPR002634">
    <property type="entry name" value="BolA"/>
</dbReference>
<evidence type="ECO:0000256" key="1">
    <source>
        <dbReference type="RuleBase" id="RU003860"/>
    </source>
</evidence>
<evidence type="ECO:0000313" key="3">
    <source>
        <dbReference type="Proteomes" id="UP000245086"/>
    </source>
</evidence>
<dbReference type="EMBL" id="BFBR01000003">
    <property type="protein sequence ID" value="GBF57730.1"/>
    <property type="molecule type" value="Genomic_DNA"/>
</dbReference>
<dbReference type="Gene3D" id="3.30.300.90">
    <property type="entry name" value="BolA-like"/>
    <property type="match status" value="1"/>
</dbReference>
<comment type="caution">
    <text evidence="2">The sequence shown here is derived from an EMBL/GenBank/DDBJ whole genome shotgun (WGS) entry which is preliminary data.</text>
</comment>
<dbReference type="PIRSF" id="PIRSF003113">
    <property type="entry name" value="BolA"/>
    <property type="match status" value="1"/>
</dbReference>
<dbReference type="SUPFAM" id="SSF82657">
    <property type="entry name" value="BolA-like"/>
    <property type="match status" value="1"/>
</dbReference>
<keyword evidence="2" id="KW-0238">DNA-binding</keyword>
<gene>
    <name evidence="2" type="primary">bolA</name>
    <name evidence="2" type="ORF">PbB2_01399</name>
</gene>
<dbReference type="GO" id="GO:0003677">
    <property type="term" value="F:DNA binding"/>
    <property type="evidence" value="ECO:0007669"/>
    <property type="project" value="UniProtKB-KW"/>
</dbReference>
<protein>
    <submittedName>
        <fullName evidence="2">DNA-binding transcriptional regulator BolA</fullName>
    </submittedName>
</protein>
<accession>A0A2P2E9I5</accession>
<evidence type="ECO:0000313" key="2">
    <source>
        <dbReference type="EMBL" id="GBF57730.1"/>
    </source>
</evidence>
<organism evidence="2 3">
    <name type="scientific">Candidatus Phycosocius bacilliformis</name>
    <dbReference type="NCBI Taxonomy" id="1445552"/>
    <lineage>
        <taxon>Bacteria</taxon>
        <taxon>Pseudomonadati</taxon>
        <taxon>Pseudomonadota</taxon>
        <taxon>Alphaproteobacteria</taxon>
        <taxon>Caulobacterales</taxon>
        <taxon>Caulobacterales incertae sedis</taxon>
        <taxon>Candidatus Phycosocius</taxon>
    </lineage>
</organism>
<comment type="similarity">
    <text evidence="1">Belongs to the BolA/IbaG family.</text>
</comment>
<proteinExistence type="inferred from homology"/>
<dbReference type="AlphaFoldDB" id="A0A2P2E9I5"/>
<dbReference type="GO" id="GO:0016226">
    <property type="term" value="P:iron-sulfur cluster assembly"/>
    <property type="evidence" value="ECO:0007669"/>
    <property type="project" value="TreeGrafter"/>
</dbReference>
<dbReference type="InterPro" id="IPR036065">
    <property type="entry name" value="BolA-like_sf"/>
</dbReference>
<dbReference type="Proteomes" id="UP000245086">
    <property type="component" value="Unassembled WGS sequence"/>
</dbReference>